<dbReference type="GO" id="GO:0005737">
    <property type="term" value="C:cytoplasm"/>
    <property type="evidence" value="ECO:0007669"/>
    <property type="project" value="TreeGrafter"/>
</dbReference>
<dbReference type="GO" id="GO:0005524">
    <property type="term" value="F:ATP binding"/>
    <property type="evidence" value="ECO:0007669"/>
    <property type="project" value="UniProtKB-UniRule"/>
</dbReference>
<dbReference type="Gene3D" id="3.30.470.20">
    <property type="entry name" value="ATP-grasp fold, B domain"/>
    <property type="match status" value="1"/>
</dbReference>
<keyword evidence="4" id="KW-1185">Reference proteome</keyword>
<reference evidence="3" key="1">
    <citation type="submission" date="2022-11" db="EMBL/GenBank/DDBJ databases">
        <title>Minimal conservation of predation-associated metabolite biosynthetic gene clusters underscores biosynthetic potential of Myxococcota including descriptions for ten novel species: Archangium lansinium sp. nov., Myxococcus landrumus sp. nov., Nannocystis bai.</title>
        <authorList>
            <person name="Ahearne A."/>
            <person name="Stevens C."/>
            <person name="Phillips K."/>
        </authorList>
    </citation>
    <scope>NUCLEOTIDE SEQUENCE</scope>
    <source>
        <strain evidence="3">Na p29</strain>
    </source>
</reference>
<evidence type="ECO:0000256" key="1">
    <source>
        <dbReference type="PROSITE-ProRule" id="PRU00409"/>
    </source>
</evidence>
<dbReference type="InterPro" id="IPR013815">
    <property type="entry name" value="ATP_grasp_subdomain_1"/>
</dbReference>
<keyword evidence="1" id="KW-0067">ATP-binding</keyword>
<dbReference type="InterPro" id="IPR013651">
    <property type="entry name" value="ATP-grasp_RimK-type"/>
</dbReference>
<dbReference type="Pfam" id="PF08443">
    <property type="entry name" value="RimK"/>
    <property type="match status" value="1"/>
</dbReference>
<dbReference type="InterPro" id="IPR011761">
    <property type="entry name" value="ATP-grasp"/>
</dbReference>
<keyword evidence="1" id="KW-0547">Nucleotide-binding</keyword>
<proteinExistence type="predicted"/>
<name>A0A9X3EQW4_9BACT</name>
<dbReference type="PANTHER" id="PTHR21621:SF0">
    <property type="entry name" value="BETA-CITRYLGLUTAMATE SYNTHASE B-RELATED"/>
    <property type="match status" value="1"/>
</dbReference>
<organism evidence="3 4">
    <name type="scientific">Nannocystis pusilla</name>
    <dbReference type="NCBI Taxonomy" id="889268"/>
    <lineage>
        <taxon>Bacteria</taxon>
        <taxon>Pseudomonadati</taxon>
        <taxon>Myxococcota</taxon>
        <taxon>Polyangia</taxon>
        <taxon>Nannocystales</taxon>
        <taxon>Nannocystaceae</taxon>
        <taxon>Nannocystis</taxon>
    </lineage>
</organism>
<protein>
    <recommendedName>
        <fullName evidence="2">ATP-grasp domain-containing protein</fullName>
    </recommendedName>
</protein>
<comment type="caution">
    <text evidence="3">The sequence shown here is derived from an EMBL/GenBank/DDBJ whole genome shotgun (WGS) entry which is preliminary data.</text>
</comment>
<dbReference type="PANTHER" id="PTHR21621">
    <property type="entry name" value="RIBOSOMAL PROTEIN S6 MODIFICATION PROTEIN"/>
    <property type="match status" value="1"/>
</dbReference>
<dbReference type="AlphaFoldDB" id="A0A9X3EQW4"/>
<accession>A0A9X3EQW4</accession>
<dbReference type="GO" id="GO:0018169">
    <property type="term" value="F:ribosomal S6-glutamic acid ligase activity"/>
    <property type="evidence" value="ECO:0007669"/>
    <property type="project" value="TreeGrafter"/>
</dbReference>
<gene>
    <name evidence="3" type="ORF">OV079_22200</name>
</gene>
<evidence type="ECO:0000259" key="2">
    <source>
        <dbReference type="PROSITE" id="PS50975"/>
    </source>
</evidence>
<evidence type="ECO:0000313" key="3">
    <source>
        <dbReference type="EMBL" id="MCY1008221.1"/>
    </source>
</evidence>
<dbReference type="PROSITE" id="PS50975">
    <property type="entry name" value="ATP_GRASP"/>
    <property type="match status" value="1"/>
</dbReference>
<dbReference type="RefSeq" id="WP_267770861.1">
    <property type="nucleotide sequence ID" value="NZ_JAPNKE010000002.1"/>
</dbReference>
<dbReference type="Gene3D" id="3.30.1490.20">
    <property type="entry name" value="ATP-grasp fold, A domain"/>
    <property type="match status" value="1"/>
</dbReference>
<dbReference type="GO" id="GO:0046872">
    <property type="term" value="F:metal ion binding"/>
    <property type="evidence" value="ECO:0007669"/>
    <property type="project" value="InterPro"/>
</dbReference>
<feature type="domain" description="ATP-grasp" evidence="2">
    <location>
        <begin position="93"/>
        <end position="277"/>
    </location>
</feature>
<dbReference type="GO" id="GO:0009432">
    <property type="term" value="P:SOS response"/>
    <property type="evidence" value="ECO:0007669"/>
    <property type="project" value="TreeGrafter"/>
</dbReference>
<dbReference type="SUPFAM" id="SSF56059">
    <property type="entry name" value="Glutathione synthetase ATP-binding domain-like"/>
    <property type="match status" value="1"/>
</dbReference>
<sequence>MPPPLYCVTDATVPATTTELLAEACAAQGVAYVPVDVGRFDPCEEIELRAGDLLFRPAVSYAAVRVEQALFADSVATFYASGEALCFDGAAAPLLFARRGLPIPRTVTLLRNDRAQQRRAVELLGGLPLVVKVPGGEGGVGVMRVESWASLVSLLDHLFAGGRTPQLMTYVADAVHWRVVVVGSRAVAAYRNHPYPDDFRSGPSHDPADYEVPSPSPLTELAVAATRAIRRELAGVDILAHASGRLYLLEANFPCYFPQAQVVGGIDVAGAMLEHLLAKSRRLLEI</sequence>
<dbReference type="EMBL" id="JAPNKE010000002">
    <property type="protein sequence ID" value="MCY1008221.1"/>
    <property type="molecule type" value="Genomic_DNA"/>
</dbReference>
<evidence type="ECO:0000313" key="4">
    <source>
        <dbReference type="Proteomes" id="UP001150924"/>
    </source>
</evidence>
<dbReference type="Proteomes" id="UP001150924">
    <property type="component" value="Unassembled WGS sequence"/>
</dbReference>